<dbReference type="InterPro" id="IPR040451">
    <property type="entry name" value="GH81_N"/>
</dbReference>
<evidence type="ECO:0000256" key="8">
    <source>
        <dbReference type="ARBA" id="ARBA00023326"/>
    </source>
</evidence>
<evidence type="ECO:0000313" key="11">
    <source>
        <dbReference type="EMBL" id="KAG9448708.1"/>
    </source>
</evidence>
<proteinExistence type="inferred from homology"/>
<reference evidence="11 12" key="1">
    <citation type="submission" date="2021-07" db="EMBL/GenBank/DDBJ databases">
        <title>The Aristolochia fimbriata genome: insights into angiosperm evolution, floral development and chemical biosynthesis.</title>
        <authorList>
            <person name="Jiao Y."/>
        </authorList>
    </citation>
    <scope>NUCLEOTIDE SEQUENCE [LARGE SCALE GENOMIC DNA]</scope>
    <source>
        <strain evidence="11">IBCAS-2021</strain>
        <tissue evidence="11">Leaf</tissue>
    </source>
</reference>
<dbReference type="AlphaFoldDB" id="A0AAV7EIW4"/>
<dbReference type="GO" id="GO:0042973">
    <property type="term" value="F:glucan endo-1,3-beta-D-glucosidase activity"/>
    <property type="evidence" value="ECO:0007669"/>
    <property type="project" value="UniProtKB-EC"/>
</dbReference>
<dbReference type="InterPro" id="IPR005200">
    <property type="entry name" value="Endo-beta-glucanase"/>
</dbReference>
<protein>
    <recommendedName>
        <fullName evidence="3">glucan endo-1,3-beta-D-glucosidase</fullName>
        <ecNumber evidence="3">3.2.1.39</ecNumber>
    </recommendedName>
</protein>
<evidence type="ECO:0000256" key="5">
    <source>
        <dbReference type="ARBA" id="ARBA00023277"/>
    </source>
</evidence>
<dbReference type="EMBL" id="JAINDJ010000004">
    <property type="protein sequence ID" value="KAG9448708.1"/>
    <property type="molecule type" value="Genomic_DNA"/>
</dbReference>
<keyword evidence="5" id="KW-0119">Carbohydrate metabolism</keyword>
<dbReference type="Proteomes" id="UP000825729">
    <property type="component" value="Unassembled WGS sequence"/>
</dbReference>
<feature type="domain" description="Glycosyl hydrolase family 81 N-terminal" evidence="9">
    <location>
        <begin position="29"/>
        <end position="300"/>
    </location>
</feature>
<comment type="catalytic activity">
    <reaction evidence="1">
        <text>Hydrolysis of (1-&gt;3)-beta-D-glucosidic linkages in (1-&gt;3)-beta-D-glucans.</text>
        <dbReference type="EC" id="3.2.1.39"/>
    </reaction>
</comment>
<evidence type="ECO:0000256" key="4">
    <source>
        <dbReference type="ARBA" id="ARBA00022801"/>
    </source>
</evidence>
<keyword evidence="6" id="KW-0326">Glycosidase</keyword>
<evidence type="ECO:0000256" key="3">
    <source>
        <dbReference type="ARBA" id="ARBA00012780"/>
    </source>
</evidence>
<feature type="domain" description="Glycosyl hydrolase family 81 C-terminal" evidence="10">
    <location>
        <begin position="308"/>
        <end position="657"/>
    </location>
</feature>
<evidence type="ECO:0000313" key="12">
    <source>
        <dbReference type="Proteomes" id="UP000825729"/>
    </source>
</evidence>
<evidence type="ECO:0000259" key="9">
    <source>
        <dbReference type="Pfam" id="PF03639"/>
    </source>
</evidence>
<keyword evidence="8" id="KW-0624">Polysaccharide degradation</keyword>
<comment type="caution">
    <text evidence="11">The sequence shown here is derived from an EMBL/GenBank/DDBJ whole genome shotgun (WGS) entry which is preliminary data.</text>
</comment>
<dbReference type="Pfam" id="PF17652">
    <property type="entry name" value="Glyco_hydro81C"/>
    <property type="match status" value="1"/>
</dbReference>
<name>A0AAV7EIW4_ARIFI</name>
<keyword evidence="7" id="KW-0961">Cell wall biogenesis/degradation</keyword>
<comment type="similarity">
    <text evidence="2">Belongs to the glycosyl hydrolase 81 family.</text>
</comment>
<dbReference type="GO" id="GO:0000272">
    <property type="term" value="P:polysaccharide catabolic process"/>
    <property type="evidence" value="ECO:0007669"/>
    <property type="project" value="UniProtKB-KW"/>
</dbReference>
<dbReference type="PANTHER" id="PTHR31983:SF0">
    <property type="entry name" value="GLUCAN ENDO-1,3-BETA-D-GLUCOSIDASE 2"/>
    <property type="match status" value="1"/>
</dbReference>
<dbReference type="PANTHER" id="PTHR31983">
    <property type="entry name" value="ENDO-1,3(4)-BETA-GLUCANASE 1"/>
    <property type="match status" value="1"/>
</dbReference>
<dbReference type="GO" id="GO:0052861">
    <property type="term" value="F:endo-1,3(4)-beta-glucanase activity"/>
    <property type="evidence" value="ECO:0007669"/>
    <property type="project" value="InterPro"/>
</dbReference>
<keyword evidence="12" id="KW-1185">Reference proteome</keyword>
<evidence type="ECO:0000259" key="10">
    <source>
        <dbReference type="Pfam" id="PF17652"/>
    </source>
</evidence>
<dbReference type="EC" id="3.2.1.39" evidence="3"/>
<sequence length="668" mass="75253">MSPPAFLFPEIQSPVLPDPSLFFSPNLLSSPLPTNSFFQNFALNNGDQPVYVQPYLVKSSNASLSLSFPLFLYTLALISNTFSRDLTVSTAESNRSPGAGLKHVITSYDDLSVTLRLPPDLTFYLVRGSPYLTFTVDNPTSVSISTNHSILSVTHNPSFTKHTLVLSNNQTWLLYSSSPLHLISSTNSCLISKPYFGVIRLAILPSSEPLYQKVLDRYCTRYPVSGTAKLTHHFRINYEWKKKGRGELLLLAHPLHVQLLTNEDHDFRILKEFKYDSIDGDLVGVVAERWSLETDPVSATWHSIRGVHKKSFPEIIEALSEDVKSLSSNPIATNASYFYGKAVARAARLALIAEEVRFPKVIPTIRVFLIKSITPWLDGSFEGNGFFYDPKWGGIVTLQGSKDTQGDFGFGIYNDHHYHLGYFLYAISVLTKIDPVWGKKYGPQAYSMVEDYMNTGHGKLQKSYTKLRCFDSWMLHSWASGLTEFADNRNQESTSEAVNGYYSAALMGLSYGDNNLVGLGSTLAAFEIRAAQQWWHVKEGSSLYKEFGEENRVAGVLWSTKRDSALWFAPPEWRECRLGIQVLPLLPVTEVLFSDVEYAKELVDWTLPALKREGVGEGWKGFVYALKALYDEESAQKNIGELQGFDDGNSLSNLLWWVYSRRNDRKNF</sequence>
<organism evidence="11 12">
    <name type="scientific">Aristolochia fimbriata</name>
    <name type="common">White veined hardy Dutchman's pipe vine</name>
    <dbReference type="NCBI Taxonomy" id="158543"/>
    <lineage>
        <taxon>Eukaryota</taxon>
        <taxon>Viridiplantae</taxon>
        <taxon>Streptophyta</taxon>
        <taxon>Embryophyta</taxon>
        <taxon>Tracheophyta</taxon>
        <taxon>Spermatophyta</taxon>
        <taxon>Magnoliopsida</taxon>
        <taxon>Magnoliidae</taxon>
        <taxon>Piperales</taxon>
        <taxon>Aristolochiaceae</taxon>
        <taxon>Aristolochia</taxon>
    </lineage>
</organism>
<evidence type="ECO:0000256" key="6">
    <source>
        <dbReference type="ARBA" id="ARBA00023295"/>
    </source>
</evidence>
<keyword evidence="4" id="KW-0378">Hydrolase</keyword>
<dbReference type="GO" id="GO:0071555">
    <property type="term" value="P:cell wall organization"/>
    <property type="evidence" value="ECO:0007669"/>
    <property type="project" value="UniProtKB-KW"/>
</dbReference>
<dbReference type="Pfam" id="PF03639">
    <property type="entry name" value="Glyco_hydro_81"/>
    <property type="match status" value="1"/>
</dbReference>
<dbReference type="Gene3D" id="2.70.98.30">
    <property type="entry name" value="Golgi alpha-mannosidase II, domain 4"/>
    <property type="match status" value="1"/>
</dbReference>
<dbReference type="InterPro" id="IPR040720">
    <property type="entry name" value="GH81_C"/>
</dbReference>
<accession>A0AAV7EIW4</accession>
<gene>
    <name evidence="11" type="ORF">H6P81_008673</name>
</gene>
<evidence type="ECO:0000256" key="1">
    <source>
        <dbReference type="ARBA" id="ARBA00000382"/>
    </source>
</evidence>
<evidence type="ECO:0000256" key="7">
    <source>
        <dbReference type="ARBA" id="ARBA00023316"/>
    </source>
</evidence>
<dbReference type="PROSITE" id="PS52008">
    <property type="entry name" value="GH81"/>
    <property type="match status" value="1"/>
</dbReference>
<evidence type="ECO:0000256" key="2">
    <source>
        <dbReference type="ARBA" id="ARBA00010730"/>
    </source>
</evidence>